<feature type="compositionally biased region" description="Polar residues" evidence="1">
    <location>
        <begin position="233"/>
        <end position="253"/>
    </location>
</feature>
<name>A0A4Y2L5A2_ARAVE</name>
<reference evidence="2 3" key="1">
    <citation type="journal article" date="2019" name="Sci. Rep.">
        <title>Orb-weaving spider Araneus ventricosus genome elucidates the spidroin gene catalogue.</title>
        <authorList>
            <person name="Kono N."/>
            <person name="Nakamura H."/>
            <person name="Ohtoshi R."/>
            <person name="Moran D.A.P."/>
            <person name="Shinohara A."/>
            <person name="Yoshida Y."/>
            <person name="Fujiwara M."/>
            <person name="Mori M."/>
            <person name="Tomita M."/>
            <person name="Arakawa K."/>
        </authorList>
    </citation>
    <scope>NUCLEOTIDE SEQUENCE [LARGE SCALE GENOMIC DNA]</scope>
</reference>
<evidence type="ECO:0000313" key="2">
    <source>
        <dbReference type="EMBL" id="GBN09835.1"/>
    </source>
</evidence>
<comment type="caution">
    <text evidence="2">The sequence shown here is derived from an EMBL/GenBank/DDBJ whole genome shotgun (WGS) entry which is preliminary data.</text>
</comment>
<feature type="compositionally biased region" description="Basic and acidic residues" evidence="1">
    <location>
        <begin position="216"/>
        <end position="232"/>
    </location>
</feature>
<proteinExistence type="predicted"/>
<feature type="compositionally biased region" description="Polar residues" evidence="1">
    <location>
        <begin position="284"/>
        <end position="306"/>
    </location>
</feature>
<feature type="non-terminal residue" evidence="2">
    <location>
        <position position="396"/>
    </location>
</feature>
<gene>
    <name evidence="2" type="ORF">AVEN_113221_1</name>
</gene>
<feature type="compositionally biased region" description="Polar residues" evidence="1">
    <location>
        <begin position="203"/>
        <end position="215"/>
    </location>
</feature>
<dbReference type="EMBL" id="BGPR01275418">
    <property type="protein sequence ID" value="GBN09835.1"/>
    <property type="molecule type" value="Genomic_DNA"/>
</dbReference>
<feature type="compositionally biased region" description="Polar residues" evidence="1">
    <location>
        <begin position="318"/>
        <end position="333"/>
    </location>
</feature>
<dbReference type="Proteomes" id="UP000499080">
    <property type="component" value="Unassembled WGS sequence"/>
</dbReference>
<feature type="compositionally biased region" description="Polar residues" evidence="1">
    <location>
        <begin position="341"/>
        <end position="352"/>
    </location>
</feature>
<evidence type="ECO:0000313" key="3">
    <source>
        <dbReference type="Proteomes" id="UP000499080"/>
    </source>
</evidence>
<feature type="non-terminal residue" evidence="2">
    <location>
        <position position="1"/>
    </location>
</feature>
<feature type="region of interest" description="Disordered" evidence="1">
    <location>
        <begin position="183"/>
        <end position="352"/>
    </location>
</feature>
<evidence type="ECO:0000256" key="1">
    <source>
        <dbReference type="SAM" id="MobiDB-lite"/>
    </source>
</evidence>
<dbReference type="AlphaFoldDB" id="A0A4Y2L5A2"/>
<sequence length="396" mass="43519">PRSAQTTEMLAGLNVDDCESGIPLKVNIMSDMFPTNVQNCDNSGQIVEDPLNNYTTKQDSCELLEESLKIPNLATNEKHTPSPVKRAKIPCNNAVESQIELSVSPVEKVGIGINPDEDNKIKGVSLIGNKMNISPIGRSKTIAISEEKRKSPSPRRNKFFFSAIPRIICSDGMDELDIELQYESEENPSPSSISPREFRVGKTTENYTGDISSAKDSIRSDVVDESKVERSPKNLQRKFSPSGNKTYVCSSPTGDKGYIPRKTISPSTRPSKAIISPKAIEHQISPSEKNTSISSPNNFSKPNTSQTDKDYTPRNGIKPSTTISPKNSESRFSPSDKKPCINTSESVPETNSPCKFKGHFSCQISPSVSSFKTETSVEDRYDSNVILKQIDDSDSN</sequence>
<accession>A0A4Y2L5A2</accession>
<protein>
    <submittedName>
        <fullName evidence="2">Uncharacterized protein</fullName>
    </submittedName>
</protein>
<keyword evidence="3" id="KW-1185">Reference proteome</keyword>
<organism evidence="2 3">
    <name type="scientific">Araneus ventricosus</name>
    <name type="common">Orbweaver spider</name>
    <name type="synonym">Epeira ventricosa</name>
    <dbReference type="NCBI Taxonomy" id="182803"/>
    <lineage>
        <taxon>Eukaryota</taxon>
        <taxon>Metazoa</taxon>
        <taxon>Ecdysozoa</taxon>
        <taxon>Arthropoda</taxon>
        <taxon>Chelicerata</taxon>
        <taxon>Arachnida</taxon>
        <taxon>Araneae</taxon>
        <taxon>Araneomorphae</taxon>
        <taxon>Entelegynae</taxon>
        <taxon>Araneoidea</taxon>
        <taxon>Araneidae</taxon>
        <taxon>Araneus</taxon>
    </lineage>
</organism>